<evidence type="ECO:0000313" key="1">
    <source>
        <dbReference type="EMBL" id="GHH77868.1"/>
    </source>
</evidence>
<comment type="caution">
    <text evidence="1">The sequence shown here is derived from an EMBL/GenBank/DDBJ whole genome shotgun (WGS) entry which is preliminary data.</text>
</comment>
<protein>
    <submittedName>
        <fullName evidence="1">Uncharacterized protein</fullName>
    </submittedName>
</protein>
<proteinExistence type="predicted"/>
<dbReference type="EMBL" id="BNBO01000034">
    <property type="protein sequence ID" value="GHH77868.1"/>
    <property type="molecule type" value="Genomic_DNA"/>
</dbReference>
<organism evidence="1 2">
    <name type="scientific">Kitasatospora indigofera</name>
    <dbReference type="NCBI Taxonomy" id="67307"/>
    <lineage>
        <taxon>Bacteria</taxon>
        <taxon>Bacillati</taxon>
        <taxon>Actinomycetota</taxon>
        <taxon>Actinomycetes</taxon>
        <taxon>Kitasatosporales</taxon>
        <taxon>Streptomycetaceae</taxon>
        <taxon>Kitasatospora</taxon>
    </lineage>
</organism>
<sequence>MRPAGAGPRGAALRYFGASAVVRAGRRLRSGVRAVGFGGGFAVVGRGVSGGLGAEGWGWWGRAL</sequence>
<evidence type="ECO:0000313" key="2">
    <source>
        <dbReference type="Proteomes" id="UP000617734"/>
    </source>
</evidence>
<dbReference type="AlphaFoldDB" id="A0A919G5G4"/>
<reference evidence="1" key="1">
    <citation type="journal article" date="2014" name="Int. J. Syst. Evol. Microbiol.">
        <title>Complete genome sequence of Corynebacterium casei LMG S-19264T (=DSM 44701T), isolated from a smear-ripened cheese.</title>
        <authorList>
            <consortium name="US DOE Joint Genome Institute (JGI-PGF)"/>
            <person name="Walter F."/>
            <person name="Albersmeier A."/>
            <person name="Kalinowski J."/>
            <person name="Ruckert C."/>
        </authorList>
    </citation>
    <scope>NUCLEOTIDE SEQUENCE</scope>
    <source>
        <strain evidence="1">JCM 4646</strain>
    </source>
</reference>
<keyword evidence="2" id="KW-1185">Reference proteome</keyword>
<accession>A0A919G5G4</accession>
<dbReference type="Proteomes" id="UP000617734">
    <property type="component" value="Unassembled WGS sequence"/>
</dbReference>
<gene>
    <name evidence="1" type="ORF">GCM10018781_52230</name>
</gene>
<reference evidence="1" key="2">
    <citation type="submission" date="2020-09" db="EMBL/GenBank/DDBJ databases">
        <authorList>
            <person name="Sun Q."/>
            <person name="Ohkuma M."/>
        </authorList>
    </citation>
    <scope>NUCLEOTIDE SEQUENCE</scope>
    <source>
        <strain evidence="1">JCM 4646</strain>
    </source>
</reference>
<name>A0A919G5G4_9ACTN</name>